<dbReference type="PANTHER" id="PTHR10543:SF24">
    <property type="entry name" value="CAROTENOID ISOMEROOXYGENASE"/>
    <property type="match status" value="1"/>
</dbReference>
<gene>
    <name evidence="6" type="ORF">C467_01566</name>
</gene>
<dbReference type="InterPro" id="IPR004294">
    <property type="entry name" value="Carotenoid_Oase"/>
</dbReference>
<protein>
    <submittedName>
        <fullName evidence="6">Beta-carotene 15,15'-monooxygenase</fullName>
    </submittedName>
</protein>
<accession>M0FND4</accession>
<dbReference type="OrthoDB" id="199596at2157"/>
<dbReference type="PANTHER" id="PTHR10543">
    <property type="entry name" value="BETA-CAROTENE DIOXYGENASE"/>
    <property type="match status" value="1"/>
</dbReference>
<keyword evidence="4" id="KW-0560">Oxidoreductase</keyword>
<dbReference type="GO" id="GO:0046872">
    <property type="term" value="F:metal ion binding"/>
    <property type="evidence" value="ECO:0007669"/>
    <property type="project" value="UniProtKB-KW"/>
</dbReference>
<evidence type="ECO:0000313" key="6">
    <source>
        <dbReference type="EMBL" id="ELZ61465.1"/>
    </source>
</evidence>
<dbReference type="GO" id="GO:0004497">
    <property type="term" value="F:monooxygenase activity"/>
    <property type="evidence" value="ECO:0007669"/>
    <property type="project" value="UniProtKB-KW"/>
</dbReference>
<comment type="cofactor">
    <cofactor evidence="1">
        <name>Fe(2+)</name>
        <dbReference type="ChEBI" id="CHEBI:29033"/>
    </cofactor>
</comment>
<comment type="caution">
    <text evidence="6">The sequence shown here is derived from an EMBL/GenBank/DDBJ whole genome shotgun (WGS) entry which is preliminary data.</text>
</comment>
<evidence type="ECO:0000256" key="4">
    <source>
        <dbReference type="ARBA" id="ARBA00023002"/>
    </source>
</evidence>
<keyword evidence="5" id="KW-0408">Iron</keyword>
<evidence type="ECO:0000256" key="2">
    <source>
        <dbReference type="ARBA" id="ARBA00006787"/>
    </source>
</evidence>
<dbReference type="GeneID" id="72714677"/>
<dbReference type="EMBL" id="AOJO01000006">
    <property type="protein sequence ID" value="ELZ61465.1"/>
    <property type="molecule type" value="Genomic_DNA"/>
</dbReference>
<evidence type="ECO:0000313" key="7">
    <source>
        <dbReference type="Proteomes" id="UP000011689"/>
    </source>
</evidence>
<dbReference type="AlphaFoldDB" id="M0FND4"/>
<dbReference type="RefSeq" id="WP_008581146.1">
    <property type="nucleotide sequence ID" value="NZ_AOJO01000006.1"/>
</dbReference>
<evidence type="ECO:0000256" key="3">
    <source>
        <dbReference type="ARBA" id="ARBA00022723"/>
    </source>
</evidence>
<proteinExistence type="inferred from homology"/>
<evidence type="ECO:0000256" key="5">
    <source>
        <dbReference type="ARBA" id="ARBA00023004"/>
    </source>
</evidence>
<dbReference type="PATRIC" id="fig|1227481.4.peg.290"/>
<evidence type="ECO:0000256" key="1">
    <source>
        <dbReference type="ARBA" id="ARBA00001954"/>
    </source>
</evidence>
<comment type="similarity">
    <text evidence="2">Belongs to the carotenoid oxygenase family.</text>
</comment>
<dbReference type="Proteomes" id="UP000011689">
    <property type="component" value="Unassembled WGS sequence"/>
</dbReference>
<keyword evidence="3" id="KW-0479">Metal-binding</keyword>
<dbReference type="STRING" id="1227481.C467_01566"/>
<keyword evidence="6" id="KW-0503">Monooxygenase</keyword>
<sequence>MTTHDDYRAGFRTQREEVDDTRLPVDGSFPDWLTGDLVGNGPGQFEAGDTSLRHWFDPLAMLRRFRIDDDGVRYANRFVRSRDYEFAAAGGGVRTPFPGTPPDRPVWTRLRQVLDGTFPDNPVIGVQRFGDEVAAVTESPTALTVDLETLETTGRKDLVAGLDSDLTLAHVHYDHDEDAFYNLGVSYGRETVYTLFRRPADGGAPTPLTRLRFGEAPYIHSFALTERYAVVTVNAFGLDTTRLLRGAVTKETFLDAFEPLDAPLRFLVLDRETGVREATVTASPAFVYHHANAYERDGEVVVDLVAFEDERAVTGLELSNLRSDDPDLPRGDLYRYTLPLTGGDAERERLHRGPVEFPVINYRAVNGRPHRYVYLAETDGGSSLPTDVTKVDVEAGTVRRWRETGAHPGEPLFVSRPDSADEDGGVVLSVVLKPAADRSDLVCLDAETLEERGRARLPHRLPYGFHGQFYGPSSPGRSMN</sequence>
<reference evidence="6 7" key="1">
    <citation type="journal article" date="2014" name="PLoS Genet.">
        <title>Phylogenetically driven sequencing of extremely halophilic archaea reveals strategies for static and dynamic osmo-response.</title>
        <authorList>
            <person name="Becker E.A."/>
            <person name="Seitzer P.M."/>
            <person name="Tritt A."/>
            <person name="Larsen D."/>
            <person name="Krusor M."/>
            <person name="Yao A.I."/>
            <person name="Wu D."/>
            <person name="Madern D."/>
            <person name="Eisen J.A."/>
            <person name="Darling A.E."/>
            <person name="Facciotti M.T."/>
        </authorList>
    </citation>
    <scope>NUCLEOTIDE SEQUENCE [LARGE SCALE GENOMIC DNA]</scope>
    <source>
        <strain evidence="6 7">ATCC 700873</strain>
    </source>
</reference>
<keyword evidence="7" id="KW-1185">Reference proteome</keyword>
<name>M0FND4_9EURY</name>
<dbReference type="InterPro" id="IPR011048">
    <property type="entry name" value="Haem_d1_sf"/>
</dbReference>
<dbReference type="GO" id="GO:0010436">
    <property type="term" value="F:carotenoid dioxygenase activity"/>
    <property type="evidence" value="ECO:0007669"/>
    <property type="project" value="TreeGrafter"/>
</dbReference>
<dbReference type="GO" id="GO:0016121">
    <property type="term" value="P:carotene catabolic process"/>
    <property type="evidence" value="ECO:0007669"/>
    <property type="project" value="TreeGrafter"/>
</dbReference>
<dbReference type="Pfam" id="PF03055">
    <property type="entry name" value="RPE65"/>
    <property type="match status" value="1"/>
</dbReference>
<dbReference type="SUPFAM" id="SSF51004">
    <property type="entry name" value="C-terminal (heme d1) domain of cytochrome cd1-nitrite reductase"/>
    <property type="match status" value="1"/>
</dbReference>
<organism evidence="6 7">
    <name type="scientific">Halorubrum hochstenium ATCC 700873</name>
    <dbReference type="NCBI Taxonomy" id="1227481"/>
    <lineage>
        <taxon>Archaea</taxon>
        <taxon>Methanobacteriati</taxon>
        <taxon>Methanobacteriota</taxon>
        <taxon>Stenosarchaea group</taxon>
        <taxon>Halobacteria</taxon>
        <taxon>Halobacteriales</taxon>
        <taxon>Haloferacaceae</taxon>
        <taxon>Halorubrum</taxon>
    </lineage>
</organism>